<evidence type="ECO:0000256" key="1">
    <source>
        <dbReference type="SAM" id="MobiDB-lite"/>
    </source>
</evidence>
<protein>
    <submittedName>
        <fullName evidence="2">Uncharacterized protein</fullName>
    </submittedName>
</protein>
<gene>
    <name evidence="2" type="ORF">H0235_000648</name>
</gene>
<evidence type="ECO:0000313" key="3">
    <source>
        <dbReference type="Proteomes" id="UP000600918"/>
    </source>
</evidence>
<feature type="compositionally biased region" description="Polar residues" evidence="1">
    <location>
        <begin position="243"/>
        <end position="252"/>
    </location>
</feature>
<feature type="compositionally biased region" description="Basic and acidic residues" evidence="1">
    <location>
        <begin position="253"/>
        <end position="262"/>
    </location>
</feature>
<organism evidence="2 3">
    <name type="scientific">Vespula pensylvanica</name>
    <name type="common">Western yellow jacket</name>
    <name type="synonym">Wasp</name>
    <dbReference type="NCBI Taxonomy" id="30213"/>
    <lineage>
        <taxon>Eukaryota</taxon>
        <taxon>Metazoa</taxon>
        <taxon>Ecdysozoa</taxon>
        <taxon>Arthropoda</taxon>
        <taxon>Hexapoda</taxon>
        <taxon>Insecta</taxon>
        <taxon>Pterygota</taxon>
        <taxon>Neoptera</taxon>
        <taxon>Endopterygota</taxon>
        <taxon>Hymenoptera</taxon>
        <taxon>Apocrita</taxon>
        <taxon>Aculeata</taxon>
        <taxon>Vespoidea</taxon>
        <taxon>Vespidae</taxon>
        <taxon>Vespinae</taxon>
        <taxon>Vespula</taxon>
    </lineage>
</organism>
<evidence type="ECO:0000313" key="2">
    <source>
        <dbReference type="EMBL" id="KAF7438257.1"/>
    </source>
</evidence>
<comment type="caution">
    <text evidence="2">The sequence shown here is derived from an EMBL/GenBank/DDBJ whole genome shotgun (WGS) entry which is preliminary data.</text>
</comment>
<proteinExistence type="predicted"/>
<feature type="region of interest" description="Disordered" evidence="1">
    <location>
        <begin position="128"/>
        <end position="165"/>
    </location>
</feature>
<sequence>MNGDPSRKLGPEVRPRGVQIPGARNIRITVGNAKRTVTYRGVENEIWSLERLGRKRDYKQKRELGRYSWSPLRGGRAVHWKRRKQIGAMDVERRNRADNISNHDEAGPITANPGLCIHPGRLYSPAAPGKLGPSLPSLPPPLHPPLSPPPPPPPPPPLLFQASKPSFNPYESRQPCVYNIAYDPSDIHVAIIRKIGKQSCTIKKHTSVIVLKHKQVGNPQAWKFLRAEQSAILSESYVQNPFGSLSNGQKASQRVERSRSEVVEGPETSSSLVESSEALRESSGFSRVGGWRKQPSATTSSNTGSNGSLFRAAWPWVIGLIGGPSRKLKPAPRKMAAVNPFFGLLA</sequence>
<keyword evidence="3" id="KW-1185">Reference proteome</keyword>
<accession>A0A834UGL7</accession>
<dbReference type="EMBL" id="JACSDY010000001">
    <property type="protein sequence ID" value="KAF7438257.1"/>
    <property type="molecule type" value="Genomic_DNA"/>
</dbReference>
<reference evidence="2" key="1">
    <citation type="journal article" date="2020" name="G3 (Bethesda)">
        <title>High-Quality Assemblies for Three Invasive Social Wasps from the &lt;i&gt;Vespula&lt;/i&gt; Genus.</title>
        <authorList>
            <person name="Harrop T.W.R."/>
            <person name="Guhlin J."/>
            <person name="McLaughlin G.M."/>
            <person name="Permina E."/>
            <person name="Stockwell P."/>
            <person name="Gilligan J."/>
            <person name="Le Lec M.F."/>
            <person name="Gruber M.A.M."/>
            <person name="Quinn O."/>
            <person name="Lovegrove M."/>
            <person name="Duncan E.J."/>
            <person name="Remnant E.J."/>
            <person name="Van Eeckhoven J."/>
            <person name="Graham B."/>
            <person name="Knapp R.A."/>
            <person name="Langford K.W."/>
            <person name="Kronenberg Z."/>
            <person name="Press M.O."/>
            <person name="Eacker S.M."/>
            <person name="Wilson-Rankin E.E."/>
            <person name="Purcell J."/>
            <person name="Lester P.J."/>
            <person name="Dearden P.K."/>
        </authorList>
    </citation>
    <scope>NUCLEOTIDE SEQUENCE</scope>
    <source>
        <strain evidence="2">Volc-1</strain>
    </source>
</reference>
<dbReference type="Proteomes" id="UP000600918">
    <property type="component" value="Unassembled WGS sequence"/>
</dbReference>
<feature type="region of interest" description="Disordered" evidence="1">
    <location>
        <begin position="243"/>
        <end position="304"/>
    </location>
</feature>
<dbReference type="AlphaFoldDB" id="A0A834UGL7"/>
<name>A0A834UGL7_VESPE</name>
<feature type="compositionally biased region" description="Pro residues" evidence="1">
    <location>
        <begin position="136"/>
        <end position="158"/>
    </location>
</feature>